<organism evidence="2 3">
    <name type="scientific">Candidatus Limivivens intestinipullorum</name>
    <dbReference type="NCBI Taxonomy" id="2840858"/>
    <lineage>
        <taxon>Bacteria</taxon>
        <taxon>Bacillati</taxon>
        <taxon>Bacillota</taxon>
        <taxon>Clostridia</taxon>
        <taxon>Lachnospirales</taxon>
        <taxon>Lachnospiraceae</taxon>
        <taxon>Lachnospiraceae incertae sedis</taxon>
        <taxon>Candidatus Limivivens</taxon>
    </lineage>
</organism>
<dbReference type="Gene3D" id="3.40.50.300">
    <property type="entry name" value="P-loop containing nucleotide triphosphate hydrolases"/>
    <property type="match status" value="1"/>
</dbReference>
<comment type="caution">
    <text evidence="2">The sequence shown here is derived from an EMBL/GenBank/DDBJ whole genome shotgun (WGS) entry which is preliminary data.</text>
</comment>
<reference evidence="2" key="2">
    <citation type="journal article" date="2021" name="PeerJ">
        <title>Extensive microbial diversity within the chicken gut microbiome revealed by metagenomics and culture.</title>
        <authorList>
            <person name="Gilroy R."/>
            <person name="Ravi A."/>
            <person name="Getino M."/>
            <person name="Pursley I."/>
            <person name="Horton D.L."/>
            <person name="Alikhan N.F."/>
            <person name="Baker D."/>
            <person name="Gharbi K."/>
            <person name="Hall N."/>
            <person name="Watson M."/>
            <person name="Adriaenssens E.M."/>
            <person name="Foster-Nyarko E."/>
            <person name="Jarju S."/>
            <person name="Secka A."/>
            <person name="Antonio M."/>
            <person name="Oren A."/>
            <person name="Chaudhuri R.R."/>
            <person name="La Ragione R."/>
            <person name="Hildebrand F."/>
            <person name="Pallen M.J."/>
        </authorList>
    </citation>
    <scope>NUCLEOTIDE SEQUENCE</scope>
    <source>
        <strain evidence="2">CHK190-19873</strain>
    </source>
</reference>
<proteinExistence type="predicted"/>
<accession>A0A9D1JIK3</accession>
<evidence type="ECO:0000313" key="2">
    <source>
        <dbReference type="EMBL" id="HIS30032.1"/>
    </source>
</evidence>
<protein>
    <submittedName>
        <fullName evidence="2">Uncharacterized protein</fullName>
    </submittedName>
</protein>
<dbReference type="AlphaFoldDB" id="A0A9D1JIK3"/>
<dbReference type="Proteomes" id="UP000823935">
    <property type="component" value="Unassembled WGS sequence"/>
</dbReference>
<name>A0A9D1JIK3_9FIRM</name>
<dbReference type="Gene3D" id="3.40.50.10850">
    <property type="entry name" value="Ntrc-like two-domain protein"/>
    <property type="match status" value="1"/>
</dbReference>
<evidence type="ECO:0000313" key="3">
    <source>
        <dbReference type="Proteomes" id="UP000823935"/>
    </source>
</evidence>
<sequence>MKKRIFAVCDLEAAYAYNLMEYIYEKESGTFEVQAFTSVRNLAAFAGEQEIELLLISSSAMCDEVRKLPVKRIIILSEGEMLKELSEYPFVYKYQASDSLVSEVMNYYAEAPSAEPVPLLKKQVELIGIYSPVKRTLRTSFALTLGQLLAKERHVLYINLESYAGFSSLLGREYKADITDLIYFTREGSSQLIYRLGSIVQNLYGLDYVPPALCPEDLRSVAAEEWMEMLEYLETYSAYDRIILDLDEQVNGLYDLLRQCSRIYMPVREDGMALAKLEQFETALKIREYEDVLGKIRKLKLPFHSSFGHRENYVEQLVWGELGDFVRKLIREEEAGGNTGRTAGTVKGDPSGTDRQAGRNLR</sequence>
<gene>
    <name evidence="2" type="ORF">IAB44_00545</name>
</gene>
<evidence type="ECO:0000256" key="1">
    <source>
        <dbReference type="SAM" id="MobiDB-lite"/>
    </source>
</evidence>
<feature type="region of interest" description="Disordered" evidence="1">
    <location>
        <begin position="337"/>
        <end position="362"/>
    </location>
</feature>
<reference evidence="2" key="1">
    <citation type="submission" date="2020-10" db="EMBL/GenBank/DDBJ databases">
        <authorList>
            <person name="Gilroy R."/>
        </authorList>
    </citation>
    <scope>NUCLEOTIDE SEQUENCE</scope>
    <source>
        <strain evidence="2">CHK190-19873</strain>
    </source>
</reference>
<dbReference type="InterPro" id="IPR027417">
    <property type="entry name" value="P-loop_NTPase"/>
</dbReference>
<dbReference type="EMBL" id="DVIQ01000003">
    <property type="protein sequence ID" value="HIS30032.1"/>
    <property type="molecule type" value="Genomic_DNA"/>
</dbReference>